<name>A0A1J5RQA8_9ZZZZ</name>
<gene>
    <name evidence="2" type="ORF">GALL_201270</name>
</gene>
<keyword evidence="1" id="KW-0175">Coiled coil</keyword>
<reference evidence="2" key="1">
    <citation type="submission" date="2016-10" db="EMBL/GenBank/DDBJ databases">
        <title>Sequence of Gallionella enrichment culture.</title>
        <authorList>
            <person name="Poehlein A."/>
            <person name="Muehling M."/>
            <person name="Daniel R."/>
        </authorList>
    </citation>
    <scope>NUCLEOTIDE SEQUENCE</scope>
</reference>
<accession>A0A1J5RQA8</accession>
<organism evidence="2">
    <name type="scientific">mine drainage metagenome</name>
    <dbReference type="NCBI Taxonomy" id="410659"/>
    <lineage>
        <taxon>unclassified sequences</taxon>
        <taxon>metagenomes</taxon>
        <taxon>ecological metagenomes</taxon>
    </lineage>
</organism>
<evidence type="ECO:0000313" key="2">
    <source>
        <dbReference type="EMBL" id="OIQ97802.1"/>
    </source>
</evidence>
<feature type="coiled-coil region" evidence="1">
    <location>
        <begin position="208"/>
        <end position="235"/>
    </location>
</feature>
<comment type="caution">
    <text evidence="2">The sequence shown here is derived from an EMBL/GenBank/DDBJ whole genome shotgun (WGS) entry which is preliminary data.</text>
</comment>
<dbReference type="EMBL" id="MLJW01000127">
    <property type="protein sequence ID" value="OIQ97802.1"/>
    <property type="molecule type" value="Genomic_DNA"/>
</dbReference>
<protein>
    <submittedName>
        <fullName evidence="2">Uncharacterized protein</fullName>
    </submittedName>
</protein>
<dbReference type="AlphaFoldDB" id="A0A1J5RQA8"/>
<evidence type="ECO:0000256" key="1">
    <source>
        <dbReference type="SAM" id="Coils"/>
    </source>
</evidence>
<proteinExistence type="predicted"/>
<sequence>MIDAGIKIARHVAVPGLKQGAWIGGQWTAGDRFPKAPNYARIAREEGFDPKSVAAIWMRDEKQVGWFVFEGKPSRAVPLAWFVVQRMTQGRLPWRGIFNLGDVWWFVTCDEKGAIHPSFDVAVLPEERDAFEGAHLSELATFPHDTYCGSPEESWAWLLEGVVVSAAPHAVPVLAAAQARRLAVIGVASVLGVTLAGQVGLHLWRKREQRLHDQLQALQRAREQLRLRAQLAAEVATNGVIRQRVERAWAQTPRPWVSAPDWQAVLTAADKAMSTTSMNGWRLAKVVCTVQADGSLSIDRKWLRSSLATVASAPQGELAADGNAVTDHSVVKLALPAAAGFTVSLTSTADVSRAVMAQSQTYSRLYLVRLGVFAPYRPPVPSFVPKTMVDKFKPPVLWLSAPIKIDALMGVAPDLSNAALFSATNVPAKVEIDFMSHSMSWKLEGVEYAHA</sequence>